<reference evidence="7" key="1">
    <citation type="journal article" date="2023" name="Plant J.">
        <title>Genome sequences and population genomics provide insights into the demographic history, inbreeding, and mutation load of two 'living fossil' tree species of Dipteronia.</title>
        <authorList>
            <person name="Feng Y."/>
            <person name="Comes H.P."/>
            <person name="Chen J."/>
            <person name="Zhu S."/>
            <person name="Lu R."/>
            <person name="Zhang X."/>
            <person name="Li P."/>
            <person name="Qiu J."/>
            <person name="Olsen K.M."/>
            <person name="Qiu Y."/>
        </authorList>
    </citation>
    <scope>NUCLEOTIDE SEQUENCE</scope>
    <source>
        <strain evidence="7">KIB01</strain>
    </source>
</reference>
<dbReference type="Gene3D" id="3.30.260.10">
    <property type="entry name" value="TCP-1-like chaperonin intermediate domain"/>
    <property type="match status" value="1"/>
</dbReference>
<dbReference type="NCBIfam" id="NF009488">
    <property type="entry name" value="PRK12850.1"/>
    <property type="match status" value="1"/>
</dbReference>
<dbReference type="Gene3D" id="3.50.7.10">
    <property type="entry name" value="GroEL"/>
    <property type="match status" value="1"/>
</dbReference>
<comment type="caution">
    <text evidence="7">The sequence shown here is derived from an EMBL/GenBank/DDBJ whole genome shotgun (WGS) entry which is preliminary data.</text>
</comment>
<dbReference type="NCBIfam" id="NF009489">
    <property type="entry name" value="PRK12851.1"/>
    <property type="match status" value="1"/>
</dbReference>
<evidence type="ECO:0000313" key="8">
    <source>
        <dbReference type="Proteomes" id="UP001280121"/>
    </source>
</evidence>
<evidence type="ECO:0000256" key="1">
    <source>
        <dbReference type="ARBA" id="ARBA00006607"/>
    </source>
</evidence>
<dbReference type="FunFam" id="3.50.7.10:FF:000001">
    <property type="entry name" value="60 kDa chaperonin"/>
    <property type="match status" value="1"/>
</dbReference>
<dbReference type="CDD" id="cd03344">
    <property type="entry name" value="GroEL"/>
    <property type="match status" value="1"/>
</dbReference>
<keyword evidence="2" id="KW-0547">Nucleotide-binding</keyword>
<evidence type="ECO:0000256" key="2">
    <source>
        <dbReference type="ARBA" id="ARBA00022741"/>
    </source>
</evidence>
<dbReference type="AlphaFoldDB" id="A0AAD9WTA2"/>
<proteinExistence type="inferred from homology"/>
<evidence type="ECO:0000256" key="4">
    <source>
        <dbReference type="ARBA" id="ARBA00022946"/>
    </source>
</evidence>
<dbReference type="InterPro" id="IPR018370">
    <property type="entry name" value="Chaperonin_Cpn60_CS"/>
</dbReference>
<dbReference type="PANTHER" id="PTHR45633">
    <property type="entry name" value="60 KDA HEAT SHOCK PROTEIN, MITOCHONDRIAL"/>
    <property type="match status" value="1"/>
</dbReference>
<keyword evidence="3" id="KW-0067">ATP-binding</keyword>
<dbReference type="PROSITE" id="PS00296">
    <property type="entry name" value="CHAPERONINS_CPN60"/>
    <property type="match status" value="1"/>
</dbReference>
<evidence type="ECO:0000313" key="7">
    <source>
        <dbReference type="EMBL" id="KAK2643004.1"/>
    </source>
</evidence>
<dbReference type="SUPFAM" id="SSF52029">
    <property type="entry name" value="GroEL apical domain-like"/>
    <property type="match status" value="1"/>
</dbReference>
<keyword evidence="8" id="KW-1185">Reference proteome</keyword>
<dbReference type="SUPFAM" id="SSF48592">
    <property type="entry name" value="GroEL equatorial domain-like"/>
    <property type="match status" value="1"/>
</dbReference>
<organism evidence="7 8">
    <name type="scientific">Dipteronia dyeriana</name>
    <dbReference type="NCBI Taxonomy" id="168575"/>
    <lineage>
        <taxon>Eukaryota</taxon>
        <taxon>Viridiplantae</taxon>
        <taxon>Streptophyta</taxon>
        <taxon>Embryophyta</taxon>
        <taxon>Tracheophyta</taxon>
        <taxon>Spermatophyta</taxon>
        <taxon>Magnoliopsida</taxon>
        <taxon>eudicotyledons</taxon>
        <taxon>Gunneridae</taxon>
        <taxon>Pentapetalae</taxon>
        <taxon>rosids</taxon>
        <taxon>malvids</taxon>
        <taxon>Sapindales</taxon>
        <taxon>Sapindaceae</taxon>
        <taxon>Hippocastanoideae</taxon>
        <taxon>Acereae</taxon>
        <taxon>Dipteronia</taxon>
    </lineage>
</organism>
<evidence type="ECO:0000256" key="5">
    <source>
        <dbReference type="ARBA" id="ARBA00023186"/>
    </source>
</evidence>
<sequence length="551" mass="59217">MYRVASKLASSICSASASKKRVCSRFICNRNYVAKDINFGVGAEAAILEGVSEVAEAVKTTIGLGPKGHNVIVEKSMGNPEVTKDGVTVVESIKLNDKGKNVGANMVKQVASATNKVVGDGSTYANVLTQAIISEDYKSIADMRSGIYMAVDAVISNLKRRARMISTRQEITQVATIFANGEHEIGEQIARAMERVGKEGIIIVSDGNILDNELEEVKEKGMKLARGYISPYFITDKKTRKCELQNPLILIYGKKISNIFSISYMFELVEEESREALLVAEDVEGDALNLLFLSKNLGGSKQVCAVKAPGFGENRRASLEDLAIFTGGEVIYKDLKRGDVNIEMFGTAKKVIVSVDDTIILHGGGDKKLIEERCEQLRTAMEKSDTMFERERAQERLSQLSDVVLNVGGASKAEVGERKDMVEDALNATRAAVEEGIVPGGGVALLYAAKALQNLQTQNNIQNQGIKVFQNAIKATALAIASKAGFGGSLVSNKLLEQDCNLGFDAAIGEFVGMKKTGIIEPVKVIRTAIVEAARVALPPTTTEAAAIPGA</sequence>
<accession>A0AAD9WTA2</accession>
<name>A0AAD9WTA2_9ROSI</name>
<dbReference type="InterPro" id="IPR002423">
    <property type="entry name" value="Cpn60/GroEL/TCP-1"/>
</dbReference>
<evidence type="ECO:0000256" key="6">
    <source>
        <dbReference type="RuleBase" id="RU000418"/>
    </source>
</evidence>
<dbReference type="SUPFAM" id="SSF54849">
    <property type="entry name" value="GroEL-intermediate domain like"/>
    <property type="match status" value="1"/>
</dbReference>
<dbReference type="GO" id="GO:0140662">
    <property type="term" value="F:ATP-dependent protein folding chaperone"/>
    <property type="evidence" value="ECO:0007669"/>
    <property type="project" value="InterPro"/>
</dbReference>
<dbReference type="GO" id="GO:0042026">
    <property type="term" value="P:protein refolding"/>
    <property type="evidence" value="ECO:0007669"/>
    <property type="project" value="InterPro"/>
</dbReference>
<dbReference type="Pfam" id="PF00118">
    <property type="entry name" value="Cpn60_TCP1"/>
    <property type="match status" value="1"/>
</dbReference>
<dbReference type="NCBIfam" id="NF009487">
    <property type="entry name" value="PRK12849.1"/>
    <property type="match status" value="1"/>
</dbReference>
<dbReference type="InterPro" id="IPR027410">
    <property type="entry name" value="TCP-1-like_intermed_sf"/>
</dbReference>
<dbReference type="Proteomes" id="UP001280121">
    <property type="component" value="Unassembled WGS sequence"/>
</dbReference>
<dbReference type="InterPro" id="IPR001844">
    <property type="entry name" value="Cpn60/GroEL"/>
</dbReference>
<evidence type="ECO:0000256" key="3">
    <source>
        <dbReference type="ARBA" id="ARBA00022840"/>
    </source>
</evidence>
<protein>
    <submittedName>
        <fullName evidence="7">Uncharacterized protein</fullName>
    </submittedName>
</protein>
<dbReference type="PRINTS" id="PR00298">
    <property type="entry name" value="CHAPERONIN60"/>
</dbReference>
<comment type="similarity">
    <text evidence="1 6">Belongs to the chaperonin (HSP60) family.</text>
</comment>
<dbReference type="InterPro" id="IPR027413">
    <property type="entry name" value="GROEL-like_equatorial_sf"/>
</dbReference>
<keyword evidence="4" id="KW-0809">Transit peptide</keyword>
<dbReference type="EMBL" id="JANJYI010000007">
    <property type="protein sequence ID" value="KAK2643004.1"/>
    <property type="molecule type" value="Genomic_DNA"/>
</dbReference>
<gene>
    <name evidence="7" type="ORF">Ddye_024767</name>
</gene>
<dbReference type="NCBIfam" id="NF000592">
    <property type="entry name" value="PRK00013.1"/>
    <property type="match status" value="1"/>
</dbReference>
<keyword evidence="5" id="KW-0143">Chaperone</keyword>
<dbReference type="InterPro" id="IPR027409">
    <property type="entry name" value="GroEL-like_apical_dom_sf"/>
</dbReference>
<dbReference type="Gene3D" id="1.10.560.10">
    <property type="entry name" value="GroEL-like equatorial domain"/>
    <property type="match status" value="1"/>
</dbReference>
<dbReference type="GO" id="GO:0005524">
    <property type="term" value="F:ATP binding"/>
    <property type="evidence" value="ECO:0007669"/>
    <property type="project" value="UniProtKB-KW"/>
</dbReference>